<keyword evidence="4" id="KW-1185">Reference proteome</keyword>
<dbReference type="PANTHER" id="PTHR34292">
    <property type="entry name" value="OUTER SPORE WALL PROTEIN LDS1"/>
    <property type="match status" value="1"/>
</dbReference>
<feature type="region of interest" description="Disordered" evidence="1">
    <location>
        <begin position="197"/>
        <end position="218"/>
    </location>
</feature>
<proteinExistence type="predicted"/>
<keyword evidence="2" id="KW-0812">Transmembrane</keyword>
<dbReference type="Proteomes" id="UP001338582">
    <property type="component" value="Chromosome 3"/>
</dbReference>
<keyword evidence="2" id="KW-1133">Transmembrane helix</keyword>
<evidence type="ECO:0000313" key="3">
    <source>
        <dbReference type="EMBL" id="WPK25257.1"/>
    </source>
</evidence>
<dbReference type="GeneID" id="88173632"/>
<evidence type="ECO:0000256" key="1">
    <source>
        <dbReference type="SAM" id="MobiDB-lite"/>
    </source>
</evidence>
<feature type="transmembrane region" description="Helical" evidence="2">
    <location>
        <begin position="153"/>
        <end position="175"/>
    </location>
</feature>
<dbReference type="GO" id="GO:0005628">
    <property type="term" value="C:prospore membrane"/>
    <property type="evidence" value="ECO:0007669"/>
    <property type="project" value="TreeGrafter"/>
</dbReference>
<sequence>MFLFVFPTYAIVLTLFLGPLGLIASFLSTLHLSRKIVSLVLKLILFPRFQSVMFDAILSREGLYDVVHCHNIMKEQSKRNFDLPSLLLTKFLPTFAAELTLLVVQFIPILGPLIILVARAPAKAYGIHERYFTLMRWDDQQKNKCYWHFRLEYIQFGLMALVLELIPGLTFFFMFTSNVGMALWSVDNHEKLGEIGRPTSSHGPIMKEPTAQDLPDLSETENPNVEIIANEVKKREYLRLPINSVKSRIWNAKTTLAD</sequence>
<dbReference type="GO" id="GO:0005619">
    <property type="term" value="C:ascospore wall"/>
    <property type="evidence" value="ECO:0007669"/>
    <property type="project" value="TreeGrafter"/>
</dbReference>
<organism evidence="3 4">
    <name type="scientific">Australozyma saopauloensis</name>
    <dbReference type="NCBI Taxonomy" id="291208"/>
    <lineage>
        <taxon>Eukaryota</taxon>
        <taxon>Fungi</taxon>
        <taxon>Dikarya</taxon>
        <taxon>Ascomycota</taxon>
        <taxon>Saccharomycotina</taxon>
        <taxon>Pichiomycetes</taxon>
        <taxon>Metschnikowiaceae</taxon>
        <taxon>Australozyma</taxon>
    </lineage>
</organism>
<accession>A0AAX4HBJ7</accession>
<dbReference type="PANTHER" id="PTHR34292:SF2">
    <property type="entry name" value="OUTER SPORE WALL PROTEIN LDS1"/>
    <property type="match status" value="1"/>
</dbReference>
<dbReference type="InterPro" id="IPR052786">
    <property type="entry name" value="Spore_wall_assembly"/>
</dbReference>
<dbReference type="EMBL" id="CP138896">
    <property type="protein sequence ID" value="WPK25257.1"/>
    <property type="molecule type" value="Genomic_DNA"/>
</dbReference>
<dbReference type="RefSeq" id="XP_062877640.1">
    <property type="nucleotide sequence ID" value="XM_063021570.1"/>
</dbReference>
<keyword evidence="2" id="KW-0472">Membrane</keyword>
<feature type="transmembrane region" description="Helical" evidence="2">
    <location>
        <begin position="95"/>
        <end position="118"/>
    </location>
</feature>
<protein>
    <submittedName>
        <fullName evidence="3">Uncharacterized protein</fullName>
    </submittedName>
</protein>
<gene>
    <name evidence="3" type="ORF">PUMCH_002567</name>
</gene>
<dbReference type="AlphaFoldDB" id="A0AAX4HBJ7"/>
<name>A0AAX4HBJ7_9ASCO</name>
<dbReference type="KEGG" id="asau:88173632"/>
<feature type="transmembrane region" description="Helical" evidence="2">
    <location>
        <begin position="6"/>
        <end position="27"/>
    </location>
</feature>
<evidence type="ECO:0000313" key="4">
    <source>
        <dbReference type="Proteomes" id="UP001338582"/>
    </source>
</evidence>
<reference evidence="3 4" key="1">
    <citation type="submission" date="2023-10" db="EMBL/GenBank/DDBJ databases">
        <title>Draft Genome Sequence of Candida saopaulonensis from a very Premature Infant with Sepsis.</title>
        <authorList>
            <person name="Ning Y."/>
            <person name="Dai R."/>
            <person name="Xiao M."/>
            <person name="Xu Y."/>
            <person name="Yan Q."/>
            <person name="Zhang L."/>
        </authorList>
    </citation>
    <scope>NUCLEOTIDE SEQUENCE [LARGE SCALE GENOMIC DNA]</scope>
    <source>
        <strain evidence="3 4">19XY460</strain>
    </source>
</reference>
<evidence type="ECO:0000256" key="2">
    <source>
        <dbReference type="SAM" id="Phobius"/>
    </source>
</evidence>
<dbReference type="GO" id="GO:0005811">
    <property type="term" value="C:lipid droplet"/>
    <property type="evidence" value="ECO:0007669"/>
    <property type="project" value="TreeGrafter"/>
</dbReference>